<dbReference type="EMBL" id="JBJKTR010000003">
    <property type="protein sequence ID" value="KAL3374280.1"/>
    <property type="molecule type" value="Genomic_DNA"/>
</dbReference>
<dbReference type="CDD" id="cd16667">
    <property type="entry name" value="RING-H2_RNF126-like"/>
    <property type="match status" value="1"/>
</dbReference>
<keyword evidence="4" id="KW-0479">Metal-binding</keyword>
<dbReference type="SUPFAM" id="SSF57850">
    <property type="entry name" value="RING/U-box"/>
    <property type="match status" value="1"/>
</dbReference>
<keyword evidence="5 8" id="KW-0863">Zinc-finger</keyword>
<evidence type="ECO:0000313" key="12">
    <source>
        <dbReference type="Proteomes" id="UP001627284"/>
    </source>
</evidence>
<keyword evidence="6" id="KW-0833">Ubl conjugation pathway</keyword>
<evidence type="ECO:0000256" key="3">
    <source>
        <dbReference type="ARBA" id="ARBA00022679"/>
    </source>
</evidence>
<feature type="compositionally biased region" description="Low complexity" evidence="9">
    <location>
        <begin position="327"/>
        <end position="352"/>
    </location>
</feature>
<dbReference type="InterPro" id="IPR013083">
    <property type="entry name" value="Znf_RING/FYVE/PHD"/>
</dbReference>
<feature type="compositionally biased region" description="Low complexity" evidence="9">
    <location>
        <begin position="396"/>
        <end position="419"/>
    </location>
</feature>
<comment type="catalytic activity">
    <reaction evidence="1">
        <text>S-ubiquitinyl-[E2 ubiquitin-conjugating enzyme]-L-cysteine + [acceptor protein]-L-lysine = [E2 ubiquitin-conjugating enzyme]-L-cysteine + N(6)-ubiquitinyl-[acceptor protein]-L-lysine.</text>
        <dbReference type="EC" id="2.3.2.27"/>
    </reaction>
</comment>
<evidence type="ECO:0000256" key="9">
    <source>
        <dbReference type="SAM" id="MobiDB-lite"/>
    </source>
</evidence>
<gene>
    <name evidence="11" type="ORF">AABB24_005979</name>
</gene>
<dbReference type="PROSITE" id="PS50089">
    <property type="entry name" value="ZF_RING_2"/>
    <property type="match status" value="1"/>
</dbReference>
<dbReference type="EC" id="2.3.2.27" evidence="2"/>
<keyword evidence="3" id="KW-0808">Transferase</keyword>
<comment type="caution">
    <text evidence="11">The sequence shown here is derived from an EMBL/GenBank/DDBJ whole genome shotgun (WGS) entry which is preliminary data.</text>
</comment>
<feature type="compositionally biased region" description="Gly residues" evidence="9">
    <location>
        <begin position="355"/>
        <end position="364"/>
    </location>
</feature>
<dbReference type="GO" id="GO:0008270">
    <property type="term" value="F:zinc ion binding"/>
    <property type="evidence" value="ECO:0007669"/>
    <property type="project" value="UniProtKB-KW"/>
</dbReference>
<accession>A0ABD2V1F6</accession>
<name>A0ABD2V1F6_9SOLN</name>
<protein>
    <recommendedName>
        <fullName evidence="2">RING-type E3 ubiquitin transferase</fullName>
        <ecNumber evidence="2">2.3.2.27</ecNumber>
    </recommendedName>
</protein>
<evidence type="ECO:0000256" key="7">
    <source>
        <dbReference type="ARBA" id="ARBA00022833"/>
    </source>
</evidence>
<feature type="domain" description="RING-type" evidence="10">
    <location>
        <begin position="271"/>
        <end position="312"/>
    </location>
</feature>
<dbReference type="Proteomes" id="UP001627284">
    <property type="component" value="Unassembled WGS sequence"/>
</dbReference>
<dbReference type="PANTHER" id="PTHR15710:SF169">
    <property type="entry name" value="RING-TYPE E3 UBIQUITIN TRANSFERASE"/>
    <property type="match status" value="1"/>
</dbReference>
<feature type="region of interest" description="Disordered" evidence="9">
    <location>
        <begin position="389"/>
        <end position="436"/>
    </location>
</feature>
<reference evidence="11 12" key="1">
    <citation type="submission" date="2024-05" db="EMBL/GenBank/DDBJ databases">
        <title>De novo assembly of an allotetraploid wild potato.</title>
        <authorList>
            <person name="Hosaka A.J."/>
        </authorList>
    </citation>
    <scope>NUCLEOTIDE SEQUENCE [LARGE SCALE GENOMIC DNA]</scope>
    <source>
        <tissue evidence="11">Young leaves</tissue>
    </source>
</reference>
<evidence type="ECO:0000256" key="1">
    <source>
        <dbReference type="ARBA" id="ARBA00000900"/>
    </source>
</evidence>
<dbReference type="Gene3D" id="3.30.40.10">
    <property type="entry name" value="Zinc/RING finger domain, C3HC4 (zinc finger)"/>
    <property type="match status" value="1"/>
</dbReference>
<sequence length="436" mass="46327">YHAPLFLLSSISPISLTSLSHIEFLFLSLNFSFLTFSSFYLSLYIDKKRMSSGGAVGGGGASGNQPQNYHCYQCEQTVTITPSPNSELSCPNCNGTFLEESETAPPSNPNPNTHPFFSAATTDDLPFGGGFPIVFSSNAASPAGGAVGFDDLSALFGGMAGGSAALPGRSPNQFDPFAFLNNYFSSMRGGNIQLIFENHPDGGGGGAGGDFRIPGNLGDYFLGPGLEQLIQQLAENDPNRHGTPPAAKSAVAGLPDIKITEELLDSDSSQCAVCKDTFELGMEAKQIPCKHIYHKDCIMPWLELHNSCPVCRYELPTDDPDYENRKTSQQQTANTSNTHTNTSNNNTNNNNTGVMFGGLEGGGDQDNSQTPSTGERRLRIPLQWLFRGLGSPAETSNSGGASNDANNRNINNTSNNAPSGESNPGSGGQPRQEDLD</sequence>
<evidence type="ECO:0000256" key="4">
    <source>
        <dbReference type="ARBA" id="ARBA00022723"/>
    </source>
</evidence>
<dbReference type="PANTHER" id="PTHR15710">
    <property type="entry name" value="E3 UBIQUITIN-PROTEIN LIGASE PRAJA"/>
    <property type="match status" value="1"/>
</dbReference>
<feature type="non-terminal residue" evidence="11">
    <location>
        <position position="1"/>
    </location>
</feature>
<evidence type="ECO:0000256" key="8">
    <source>
        <dbReference type="PROSITE-ProRule" id="PRU00175"/>
    </source>
</evidence>
<proteinExistence type="predicted"/>
<evidence type="ECO:0000256" key="5">
    <source>
        <dbReference type="ARBA" id="ARBA00022771"/>
    </source>
</evidence>
<dbReference type="InterPro" id="IPR001841">
    <property type="entry name" value="Znf_RING"/>
</dbReference>
<evidence type="ECO:0000256" key="6">
    <source>
        <dbReference type="ARBA" id="ARBA00022786"/>
    </source>
</evidence>
<dbReference type="SMART" id="SM00184">
    <property type="entry name" value="RING"/>
    <property type="match status" value="1"/>
</dbReference>
<dbReference type="InterPro" id="IPR039525">
    <property type="entry name" value="RNF126-like_zinc-ribbon"/>
</dbReference>
<evidence type="ECO:0000256" key="2">
    <source>
        <dbReference type="ARBA" id="ARBA00012483"/>
    </source>
</evidence>
<dbReference type="Pfam" id="PF14369">
    <property type="entry name" value="Zn_ribbon_19"/>
    <property type="match status" value="1"/>
</dbReference>
<dbReference type="AlphaFoldDB" id="A0ABD2V1F6"/>
<dbReference type="Pfam" id="PF13639">
    <property type="entry name" value="zf-RING_2"/>
    <property type="match status" value="1"/>
</dbReference>
<feature type="region of interest" description="Disordered" evidence="9">
    <location>
        <begin position="322"/>
        <end position="377"/>
    </location>
</feature>
<keyword evidence="12" id="KW-1185">Reference proteome</keyword>
<evidence type="ECO:0000313" key="11">
    <source>
        <dbReference type="EMBL" id="KAL3374280.1"/>
    </source>
</evidence>
<keyword evidence="7" id="KW-0862">Zinc</keyword>
<evidence type="ECO:0000259" key="10">
    <source>
        <dbReference type="PROSITE" id="PS50089"/>
    </source>
</evidence>
<dbReference type="GO" id="GO:0061630">
    <property type="term" value="F:ubiquitin protein ligase activity"/>
    <property type="evidence" value="ECO:0007669"/>
    <property type="project" value="UniProtKB-EC"/>
</dbReference>
<dbReference type="FunFam" id="3.30.40.10:FF:000022">
    <property type="entry name" value="E3 ubiquitin-protein ligase RING1-like"/>
    <property type="match status" value="1"/>
</dbReference>
<organism evidence="11 12">
    <name type="scientific">Solanum stoloniferum</name>
    <dbReference type="NCBI Taxonomy" id="62892"/>
    <lineage>
        <taxon>Eukaryota</taxon>
        <taxon>Viridiplantae</taxon>
        <taxon>Streptophyta</taxon>
        <taxon>Embryophyta</taxon>
        <taxon>Tracheophyta</taxon>
        <taxon>Spermatophyta</taxon>
        <taxon>Magnoliopsida</taxon>
        <taxon>eudicotyledons</taxon>
        <taxon>Gunneridae</taxon>
        <taxon>Pentapetalae</taxon>
        <taxon>asterids</taxon>
        <taxon>lamiids</taxon>
        <taxon>Solanales</taxon>
        <taxon>Solanaceae</taxon>
        <taxon>Solanoideae</taxon>
        <taxon>Solaneae</taxon>
        <taxon>Solanum</taxon>
    </lineage>
</organism>